<accession>A0A5C6AGU1</accession>
<dbReference type="SMART" id="SM00530">
    <property type="entry name" value="HTH_XRE"/>
    <property type="match status" value="1"/>
</dbReference>
<dbReference type="Proteomes" id="UP000316213">
    <property type="component" value="Unassembled WGS sequence"/>
</dbReference>
<dbReference type="RefSeq" id="WP_146577501.1">
    <property type="nucleotide sequence ID" value="NZ_SJPM01000003.1"/>
</dbReference>
<feature type="domain" description="HTH cro/C1-type" evidence="1">
    <location>
        <begin position="8"/>
        <end position="62"/>
    </location>
</feature>
<dbReference type="PROSITE" id="PS50943">
    <property type="entry name" value="HTH_CROC1"/>
    <property type="match status" value="1"/>
</dbReference>
<keyword evidence="3" id="KW-1185">Reference proteome</keyword>
<dbReference type="AlphaFoldDB" id="A0A5C6AGU1"/>
<evidence type="ECO:0000313" key="2">
    <source>
        <dbReference type="EMBL" id="TWT98829.1"/>
    </source>
</evidence>
<dbReference type="GO" id="GO:0003677">
    <property type="term" value="F:DNA binding"/>
    <property type="evidence" value="ECO:0007669"/>
    <property type="project" value="InterPro"/>
</dbReference>
<evidence type="ECO:0000259" key="1">
    <source>
        <dbReference type="PROSITE" id="PS50943"/>
    </source>
</evidence>
<dbReference type="SUPFAM" id="SSF47413">
    <property type="entry name" value="lambda repressor-like DNA-binding domains"/>
    <property type="match status" value="1"/>
</dbReference>
<dbReference type="CDD" id="cd00093">
    <property type="entry name" value="HTH_XRE"/>
    <property type="match status" value="1"/>
</dbReference>
<dbReference type="OrthoDB" id="244873at2"/>
<protein>
    <submittedName>
        <fullName evidence="2">Anaerobic benzoate catabolism transcriptional regulator</fullName>
    </submittedName>
</protein>
<dbReference type="EMBL" id="SJPM01000003">
    <property type="protein sequence ID" value="TWT98829.1"/>
    <property type="molecule type" value="Genomic_DNA"/>
</dbReference>
<sequence length="355" mass="40291">MPRGSDQIREARQARGLTQLQLAVRAGVSVRTLQFAEGGQVSVSANKLEQIANWLDLSYEQACCVEDRVEDDELARLPWSLSRFIQTRAAPPAEAFLHDEEAVLAVVRRMRDNWKWHLDRDADDPATELFERGDRLLDESLSLYEQRYLAIWKKNPACFQLARCGGVCSGLTVVLPVTQTAYQRFRNGEISFMEISAHDIQQESQFIVLDSATDFPGSGKVPWRRMTDSLAYALFHRIAMLSRDPSADDFRMLSFGASRLNLQRLISLGFEDCQTSMPEFDFPICEFSLNGRQELDDNYANASTTIHFARLLRPFKPSVAKSAMTKRIIRAGLKTLQKLVKPPARIDVADHRYVA</sequence>
<name>A0A5C6AGU1_9BACT</name>
<comment type="caution">
    <text evidence="2">The sequence shown here is derived from an EMBL/GenBank/DDBJ whole genome shotgun (WGS) entry which is preliminary data.</text>
</comment>
<gene>
    <name evidence="2" type="ORF">Pla100_19950</name>
</gene>
<dbReference type="InterPro" id="IPR001387">
    <property type="entry name" value="Cro/C1-type_HTH"/>
</dbReference>
<dbReference type="Gene3D" id="1.10.260.40">
    <property type="entry name" value="lambda repressor-like DNA-binding domains"/>
    <property type="match status" value="1"/>
</dbReference>
<reference evidence="2 3" key="1">
    <citation type="submission" date="2019-02" db="EMBL/GenBank/DDBJ databases">
        <title>Deep-cultivation of Planctomycetes and their phenomic and genomic characterization uncovers novel biology.</title>
        <authorList>
            <person name="Wiegand S."/>
            <person name="Jogler M."/>
            <person name="Boedeker C."/>
            <person name="Pinto D."/>
            <person name="Vollmers J."/>
            <person name="Rivas-Marin E."/>
            <person name="Kohn T."/>
            <person name="Peeters S.H."/>
            <person name="Heuer A."/>
            <person name="Rast P."/>
            <person name="Oberbeckmann S."/>
            <person name="Bunk B."/>
            <person name="Jeske O."/>
            <person name="Meyerdierks A."/>
            <person name="Storesund J.E."/>
            <person name="Kallscheuer N."/>
            <person name="Luecker S."/>
            <person name="Lage O.M."/>
            <person name="Pohl T."/>
            <person name="Merkel B.J."/>
            <person name="Hornburger P."/>
            <person name="Mueller R.-W."/>
            <person name="Bruemmer F."/>
            <person name="Labrenz M."/>
            <person name="Spormann A.M."/>
            <person name="Op Den Camp H."/>
            <person name="Overmann J."/>
            <person name="Amann R."/>
            <person name="Jetten M.S.M."/>
            <person name="Mascher T."/>
            <person name="Medema M.H."/>
            <person name="Devos D.P."/>
            <person name="Kaster A.-K."/>
            <person name="Ovreas L."/>
            <person name="Rohde M."/>
            <person name="Galperin M.Y."/>
            <person name="Jogler C."/>
        </authorList>
    </citation>
    <scope>NUCLEOTIDE SEQUENCE [LARGE SCALE GENOMIC DNA]</scope>
    <source>
        <strain evidence="2 3">Pla100</strain>
    </source>
</reference>
<proteinExistence type="predicted"/>
<dbReference type="Pfam" id="PF01381">
    <property type="entry name" value="HTH_3"/>
    <property type="match status" value="1"/>
</dbReference>
<dbReference type="InterPro" id="IPR010982">
    <property type="entry name" value="Lambda_DNA-bd_dom_sf"/>
</dbReference>
<evidence type="ECO:0000313" key="3">
    <source>
        <dbReference type="Proteomes" id="UP000316213"/>
    </source>
</evidence>
<organism evidence="2 3">
    <name type="scientific">Neorhodopirellula pilleata</name>
    <dbReference type="NCBI Taxonomy" id="2714738"/>
    <lineage>
        <taxon>Bacteria</taxon>
        <taxon>Pseudomonadati</taxon>
        <taxon>Planctomycetota</taxon>
        <taxon>Planctomycetia</taxon>
        <taxon>Pirellulales</taxon>
        <taxon>Pirellulaceae</taxon>
        <taxon>Neorhodopirellula</taxon>
    </lineage>
</organism>